<dbReference type="SUPFAM" id="SSF52172">
    <property type="entry name" value="CheY-like"/>
    <property type="match status" value="1"/>
</dbReference>
<dbReference type="Proteomes" id="UP000290637">
    <property type="component" value="Chromosome"/>
</dbReference>
<dbReference type="GO" id="GO:0000160">
    <property type="term" value="P:phosphorelay signal transduction system"/>
    <property type="evidence" value="ECO:0007669"/>
    <property type="project" value="InterPro"/>
</dbReference>
<feature type="domain" description="Response regulatory" evidence="3">
    <location>
        <begin position="7"/>
        <end position="118"/>
    </location>
</feature>
<dbReference type="OrthoDB" id="9800897at2"/>
<evidence type="ECO:0000256" key="2">
    <source>
        <dbReference type="PROSITE-ProRule" id="PRU00169"/>
    </source>
</evidence>
<dbReference type="InterPro" id="IPR050595">
    <property type="entry name" value="Bact_response_regulator"/>
</dbReference>
<dbReference type="SMART" id="SM00448">
    <property type="entry name" value="REC"/>
    <property type="match status" value="1"/>
</dbReference>
<dbReference type="InterPro" id="IPR011006">
    <property type="entry name" value="CheY-like_superfamily"/>
</dbReference>
<proteinExistence type="predicted"/>
<evidence type="ECO:0000313" key="4">
    <source>
        <dbReference type="EMBL" id="QBE62120.1"/>
    </source>
</evidence>
<keyword evidence="1 2" id="KW-0597">Phosphoprotein</keyword>
<keyword evidence="5" id="KW-1185">Reference proteome</keyword>
<dbReference type="KEGG" id="plue:EWM63_03250"/>
<feature type="modified residue" description="4-aspartylphosphate" evidence="2">
    <location>
        <position position="57"/>
    </location>
</feature>
<dbReference type="PANTHER" id="PTHR44591:SF3">
    <property type="entry name" value="RESPONSE REGULATORY DOMAIN-CONTAINING PROTEIN"/>
    <property type="match status" value="1"/>
</dbReference>
<evidence type="ECO:0000313" key="5">
    <source>
        <dbReference type="Proteomes" id="UP000290637"/>
    </source>
</evidence>
<accession>A0A4P6KT93</accession>
<dbReference type="EMBL" id="CP035913">
    <property type="protein sequence ID" value="QBE62120.1"/>
    <property type="molecule type" value="Genomic_DNA"/>
</dbReference>
<dbReference type="RefSeq" id="WP_130185257.1">
    <property type="nucleotide sequence ID" value="NZ_CP035913.1"/>
</dbReference>
<dbReference type="PROSITE" id="PS50110">
    <property type="entry name" value="RESPONSE_REGULATORY"/>
    <property type="match status" value="1"/>
</dbReference>
<sequence length="118" mass="12366">MTAGPITVLVVDDERELADLAEALLANHGFTVRVAYSAAEALQVLDGGGAVDALFSDIMMPGKTGLELADTVARSHPGMKIVLTSGYTSPALLAGMDSNCQFVAKPYTIDTVVRLLRS</sequence>
<dbReference type="InterPro" id="IPR001789">
    <property type="entry name" value="Sig_transdc_resp-reg_receiver"/>
</dbReference>
<name>A0A4P6KT93_9BURK</name>
<protein>
    <submittedName>
        <fullName evidence="4">Response regulator</fullName>
    </submittedName>
</protein>
<dbReference type="Gene3D" id="3.40.50.2300">
    <property type="match status" value="1"/>
</dbReference>
<dbReference type="PANTHER" id="PTHR44591">
    <property type="entry name" value="STRESS RESPONSE REGULATOR PROTEIN 1"/>
    <property type="match status" value="1"/>
</dbReference>
<evidence type="ECO:0000259" key="3">
    <source>
        <dbReference type="PROSITE" id="PS50110"/>
    </source>
</evidence>
<dbReference type="Pfam" id="PF00072">
    <property type="entry name" value="Response_reg"/>
    <property type="match status" value="1"/>
</dbReference>
<reference evidence="4 5" key="1">
    <citation type="submission" date="2019-02" db="EMBL/GenBank/DDBJ databases">
        <title>Draft Genome Sequences of Six Type Strains of the Genus Massilia.</title>
        <authorList>
            <person name="Miess H."/>
            <person name="Frediansyhah A."/>
            <person name="Gross H."/>
        </authorList>
    </citation>
    <scope>NUCLEOTIDE SEQUENCE [LARGE SCALE GENOMIC DNA]</scope>
    <source>
        <strain evidence="4 5">DSM 17473</strain>
    </source>
</reference>
<organism evidence="4 5">
    <name type="scientific">Pseudoduganella lutea</name>
    <dbReference type="NCBI Taxonomy" id="321985"/>
    <lineage>
        <taxon>Bacteria</taxon>
        <taxon>Pseudomonadati</taxon>
        <taxon>Pseudomonadota</taxon>
        <taxon>Betaproteobacteria</taxon>
        <taxon>Burkholderiales</taxon>
        <taxon>Oxalobacteraceae</taxon>
        <taxon>Telluria group</taxon>
        <taxon>Pseudoduganella</taxon>
    </lineage>
</organism>
<evidence type="ECO:0000256" key="1">
    <source>
        <dbReference type="ARBA" id="ARBA00022553"/>
    </source>
</evidence>
<gene>
    <name evidence="4" type="ORF">EWM63_03250</name>
</gene>
<dbReference type="AlphaFoldDB" id="A0A4P6KT93"/>